<evidence type="ECO:0000313" key="3">
    <source>
        <dbReference type="Proteomes" id="UP001327560"/>
    </source>
</evidence>
<sequence length="135" mass="15649">MAFSCFTQSVGGIGSAIGNEIGKFLWEKITSYPSYVIYYKKKYKELKEQFDILKSKRDDIQLSVEAAERNNEVIGQEVTLWLNEVSQREEKLNEIEKKINEIDNQLGENNSHRIQQLWNPLLWETLGPLVPLGML</sequence>
<dbReference type="Proteomes" id="UP001327560">
    <property type="component" value="Chromosome 7"/>
</dbReference>
<dbReference type="EMBL" id="CP136896">
    <property type="protein sequence ID" value="WOL15123.1"/>
    <property type="molecule type" value="Genomic_DNA"/>
</dbReference>
<evidence type="ECO:0000313" key="2">
    <source>
        <dbReference type="EMBL" id="WOL15123.1"/>
    </source>
</evidence>
<evidence type="ECO:0000256" key="1">
    <source>
        <dbReference type="SAM" id="Coils"/>
    </source>
</evidence>
<proteinExistence type="predicted"/>
<keyword evidence="3" id="KW-1185">Reference proteome</keyword>
<protein>
    <submittedName>
        <fullName evidence="2">Uncharacterized protein</fullName>
    </submittedName>
</protein>
<gene>
    <name evidence="2" type="ORF">Cni_G23905</name>
</gene>
<feature type="coiled-coil region" evidence="1">
    <location>
        <begin position="43"/>
        <end position="108"/>
    </location>
</feature>
<name>A0AAQ3KUB6_9LILI</name>
<organism evidence="2 3">
    <name type="scientific">Canna indica</name>
    <name type="common">Indian-shot</name>
    <dbReference type="NCBI Taxonomy" id="4628"/>
    <lineage>
        <taxon>Eukaryota</taxon>
        <taxon>Viridiplantae</taxon>
        <taxon>Streptophyta</taxon>
        <taxon>Embryophyta</taxon>
        <taxon>Tracheophyta</taxon>
        <taxon>Spermatophyta</taxon>
        <taxon>Magnoliopsida</taxon>
        <taxon>Liliopsida</taxon>
        <taxon>Zingiberales</taxon>
        <taxon>Cannaceae</taxon>
        <taxon>Canna</taxon>
    </lineage>
</organism>
<reference evidence="2 3" key="1">
    <citation type="submission" date="2023-10" db="EMBL/GenBank/DDBJ databases">
        <title>Chromosome-scale genome assembly provides insights into flower coloration mechanisms of Canna indica.</title>
        <authorList>
            <person name="Li C."/>
        </authorList>
    </citation>
    <scope>NUCLEOTIDE SEQUENCE [LARGE SCALE GENOMIC DNA]</scope>
    <source>
        <tissue evidence="2">Flower</tissue>
    </source>
</reference>
<keyword evidence="1" id="KW-0175">Coiled coil</keyword>
<accession>A0AAQ3KUB6</accession>
<dbReference type="AlphaFoldDB" id="A0AAQ3KUB6"/>